<dbReference type="AlphaFoldDB" id="T1CR04"/>
<reference evidence="2" key="1">
    <citation type="journal article" date="2013" name="Genome">
        <title>Draft Genome Sequences of Porphyromonas crevioricanis JCM 15906T and Porphyromonas cansulci JCM 13913T Isolated from a Canine Oral Cavity.</title>
        <authorList>
            <person name="Sakamoto M."/>
            <person name="Tanaka N."/>
            <person name="Shiwa Y."/>
            <person name="Yoshikawa H."/>
            <person name="Ohkuma M."/>
        </authorList>
    </citation>
    <scope>NUCLEOTIDE SEQUENCE [LARGE SCALE GENOMIC DNA]</scope>
    <source>
        <strain evidence="2">JCM 15906</strain>
    </source>
</reference>
<comment type="caution">
    <text evidence="1">The sequence shown here is derived from an EMBL/GenBank/DDBJ whole genome shotgun (WGS) entry which is preliminary data.</text>
</comment>
<gene>
    <name evidence="1" type="ORF">PORCRE_1971</name>
</gene>
<proteinExistence type="predicted"/>
<evidence type="ECO:0000313" key="2">
    <source>
        <dbReference type="Proteomes" id="UP000018031"/>
    </source>
</evidence>
<dbReference type="Proteomes" id="UP000018031">
    <property type="component" value="Unassembled WGS sequence"/>
</dbReference>
<reference evidence="1 2" key="2">
    <citation type="journal article" date="2013" name="Genome Announc.">
        <title>Draft Genome Sequences of Porphyromonas crevioricanis JCM 15906T and Porphyromonas cansulci JCM 13913T Isolated from a Canine Oral Cavity.</title>
        <authorList>
            <person name="Sakamoto M."/>
            <person name="Tanaka N."/>
            <person name="Shiwa Y."/>
            <person name="Yoshikawa H."/>
            <person name="Ohkuma M."/>
        </authorList>
    </citation>
    <scope>NUCLEOTIDE SEQUENCE [LARGE SCALE GENOMIC DNA]</scope>
    <source>
        <strain evidence="1 2">JCM 15906</strain>
    </source>
</reference>
<evidence type="ECO:0000313" key="1">
    <source>
        <dbReference type="EMBL" id="GAD06247.1"/>
    </source>
</evidence>
<accession>T1CR04</accession>
<name>T1CR04_9PORP</name>
<dbReference type="EMBL" id="BAOU01000071">
    <property type="protein sequence ID" value="GAD06247.1"/>
    <property type="molecule type" value="Genomic_DNA"/>
</dbReference>
<organism evidence="1 2">
    <name type="scientific">Porphyromonas crevioricanis JCM 15906</name>
    <dbReference type="NCBI Taxonomy" id="1305617"/>
    <lineage>
        <taxon>Bacteria</taxon>
        <taxon>Pseudomonadati</taxon>
        <taxon>Bacteroidota</taxon>
        <taxon>Bacteroidia</taxon>
        <taxon>Bacteroidales</taxon>
        <taxon>Porphyromonadaceae</taxon>
        <taxon>Porphyromonas</taxon>
    </lineage>
</organism>
<protein>
    <submittedName>
        <fullName evidence="1">Uncharacterized protein</fullName>
    </submittedName>
</protein>
<sequence>MFLICLVNQLIVPMDEMLVKSLIRSPKKLSYFVRESLVIVRLLSASV</sequence>